<dbReference type="GO" id="GO:0016301">
    <property type="term" value="F:kinase activity"/>
    <property type="evidence" value="ECO:0007669"/>
    <property type="project" value="UniProtKB-KW"/>
</dbReference>
<evidence type="ECO:0000256" key="2">
    <source>
        <dbReference type="ARBA" id="ARBA00022679"/>
    </source>
</evidence>
<evidence type="ECO:0000313" key="5">
    <source>
        <dbReference type="EMBL" id="NLW35083.1"/>
    </source>
</evidence>
<dbReference type="InterPro" id="IPR029056">
    <property type="entry name" value="Ribokinase-like"/>
</dbReference>
<dbReference type="Pfam" id="PF00294">
    <property type="entry name" value="PfkB"/>
    <property type="match status" value="1"/>
</dbReference>
<dbReference type="STRING" id="909663.GCA_000512235_03434"/>
<accession>A0A351U1Y4</accession>
<keyword evidence="3" id="KW-0418">Kinase</keyword>
<keyword evidence="2" id="KW-0808">Transferase</keyword>
<dbReference type="SUPFAM" id="SSF53613">
    <property type="entry name" value="Ribokinase-like"/>
    <property type="match status" value="1"/>
</dbReference>
<dbReference type="AlphaFoldDB" id="A0A351U1Y4"/>
<dbReference type="InterPro" id="IPR050306">
    <property type="entry name" value="PfkB_Carbo_kinase"/>
</dbReference>
<reference evidence="5" key="1">
    <citation type="journal article" date="2020" name="Biotechnol. Biofuels">
        <title>New insights from the biogas microbiome by comprehensive genome-resolved metagenomics of nearly 1600 species originating from multiple anaerobic digesters.</title>
        <authorList>
            <person name="Campanaro S."/>
            <person name="Treu L."/>
            <person name="Rodriguez-R L.M."/>
            <person name="Kovalovszki A."/>
            <person name="Ziels R.M."/>
            <person name="Maus I."/>
            <person name="Zhu X."/>
            <person name="Kougias P.G."/>
            <person name="Basile A."/>
            <person name="Luo G."/>
            <person name="Schluter A."/>
            <person name="Konstantinidis K.T."/>
            <person name="Angelidaki I."/>
        </authorList>
    </citation>
    <scope>NUCLEOTIDE SEQUENCE</scope>
    <source>
        <strain evidence="5">AS06rmzACSIP_7</strain>
    </source>
</reference>
<comment type="caution">
    <text evidence="5">The sequence shown here is derived from an EMBL/GenBank/DDBJ whole genome shotgun (WGS) entry which is preliminary data.</text>
</comment>
<gene>
    <name evidence="5" type="ORF">GXY80_06310</name>
</gene>
<feature type="domain" description="Carbohydrate kinase PfkB" evidence="4">
    <location>
        <begin position="9"/>
        <end position="278"/>
    </location>
</feature>
<dbReference type="InterPro" id="IPR011611">
    <property type="entry name" value="PfkB_dom"/>
</dbReference>
<dbReference type="Proteomes" id="UP000777265">
    <property type="component" value="Unassembled WGS sequence"/>
</dbReference>
<organism evidence="5 6">
    <name type="scientific">Syntrophorhabdus aromaticivorans</name>
    <dbReference type="NCBI Taxonomy" id="328301"/>
    <lineage>
        <taxon>Bacteria</taxon>
        <taxon>Pseudomonadati</taxon>
        <taxon>Thermodesulfobacteriota</taxon>
        <taxon>Syntrophorhabdia</taxon>
        <taxon>Syntrophorhabdales</taxon>
        <taxon>Syntrophorhabdaceae</taxon>
        <taxon>Syntrophorhabdus</taxon>
    </lineage>
</organism>
<evidence type="ECO:0000313" key="6">
    <source>
        <dbReference type="Proteomes" id="UP000777265"/>
    </source>
</evidence>
<dbReference type="PANTHER" id="PTHR43085">
    <property type="entry name" value="HEXOKINASE FAMILY MEMBER"/>
    <property type="match status" value="1"/>
</dbReference>
<name>A0A351U1Y4_9BACT</name>
<dbReference type="PANTHER" id="PTHR43085:SF57">
    <property type="entry name" value="CARBOHYDRATE KINASE PFKB DOMAIN-CONTAINING PROTEIN"/>
    <property type="match status" value="1"/>
</dbReference>
<evidence type="ECO:0000256" key="1">
    <source>
        <dbReference type="ARBA" id="ARBA00010688"/>
    </source>
</evidence>
<evidence type="ECO:0000259" key="4">
    <source>
        <dbReference type="Pfam" id="PF00294"/>
    </source>
</evidence>
<protein>
    <recommendedName>
        <fullName evidence="4">Carbohydrate kinase PfkB domain-containing protein</fullName>
    </recommendedName>
</protein>
<proteinExistence type="inferred from homology"/>
<reference evidence="5" key="2">
    <citation type="submission" date="2020-01" db="EMBL/GenBank/DDBJ databases">
        <authorList>
            <person name="Campanaro S."/>
        </authorList>
    </citation>
    <scope>NUCLEOTIDE SEQUENCE</scope>
    <source>
        <strain evidence="5">AS06rmzACSIP_7</strain>
    </source>
</reference>
<dbReference type="EMBL" id="JAAYEE010000102">
    <property type="protein sequence ID" value="NLW35083.1"/>
    <property type="molecule type" value="Genomic_DNA"/>
</dbReference>
<sequence>MSSYDLLFVGHVTIDEIEAKEGSAGGVPGGAPLFGALAASRSGKRIAVVTRMAGEDERYLAPLKDAGIDVYLQPVARTTHMRVVHPTANMDERLMYQTKNAGFFSLEDLPPVEPCLAHLGALTDREFTLGFMQGLKERRFRLSIDMQNFVRQVDIETGVINFRDVPEKRDIVSIVDMVKLDVVEAEILTGTGDLEQAAVIVEKWGCPEIIITRSDGVLARYKGKTYFERFSNKNSQGRTGRGDTTTGSYLVRRLDHGVEDSLKFAAALASIKMETPGPFKGTLEDVLKRMASAS</sequence>
<comment type="similarity">
    <text evidence="1">Belongs to the carbohydrate kinase PfkB family.</text>
</comment>
<dbReference type="Gene3D" id="3.40.1190.20">
    <property type="match status" value="1"/>
</dbReference>
<evidence type="ECO:0000256" key="3">
    <source>
        <dbReference type="ARBA" id="ARBA00022777"/>
    </source>
</evidence>